<sequence length="375" mass="43606">MLTTKEKISKNIINFLGWKSKQKLLIIESDDWGTIRMPSIEVYHELIKNNIPVDKFSFDKHDSLESTEDLESLYKTLTTVQDSKGNPAVLTAYHVMANPNFEAIEKNGRTKYGYETILETYKRNLHTQDSFAAIQKGMELGIYIPQFHGREHIHVKRWMEAINSNSSKEQLAFQNQAIIWTGSEHDKNPYKKDYFKGFDYETNQEAKEVESIHQDGLRLFKEIFGMESVTFTAQGSVWGDHLLPMLNKGGVRLIGGQQLHPDCQGAYKTINKYWGTKNTLDQIYWRRNCLFEPARNQNFDWVGKCLREIEIAFRWGKPAVISSHRENFIGSVFEENRIQSLQKLEQLLKKVLKKWPDVQFISSAQLAEIMIKSTR</sequence>
<dbReference type="RefSeq" id="WP_380801911.1">
    <property type="nucleotide sequence ID" value="NZ_JBHUIV010000016.1"/>
</dbReference>
<comment type="caution">
    <text evidence="1">The sequence shown here is derived from an EMBL/GenBank/DDBJ whole genome shotgun (WGS) entry which is preliminary data.</text>
</comment>
<reference evidence="2" key="1">
    <citation type="journal article" date="2019" name="Int. J. Syst. Evol. Microbiol.">
        <title>The Global Catalogue of Microorganisms (GCM) 10K type strain sequencing project: providing services to taxonomists for standard genome sequencing and annotation.</title>
        <authorList>
            <consortium name="The Broad Institute Genomics Platform"/>
            <consortium name="The Broad Institute Genome Sequencing Center for Infectious Disease"/>
            <person name="Wu L."/>
            <person name="Ma J."/>
        </authorList>
    </citation>
    <scope>NUCLEOTIDE SEQUENCE [LARGE SCALE GENOMIC DNA]</scope>
    <source>
        <strain evidence="2">KCTC 19812</strain>
    </source>
</reference>
<dbReference type="Proteomes" id="UP001597414">
    <property type="component" value="Unassembled WGS sequence"/>
</dbReference>
<gene>
    <name evidence="1" type="ORF">ACFSKV_09700</name>
</gene>
<proteinExistence type="predicted"/>
<organism evidence="1 2">
    <name type="scientific">Shivajiella indica</name>
    <dbReference type="NCBI Taxonomy" id="872115"/>
    <lineage>
        <taxon>Bacteria</taxon>
        <taxon>Pseudomonadati</taxon>
        <taxon>Bacteroidota</taxon>
        <taxon>Cytophagia</taxon>
        <taxon>Cytophagales</taxon>
        <taxon>Cyclobacteriaceae</taxon>
        <taxon>Shivajiella</taxon>
    </lineage>
</organism>
<evidence type="ECO:0000313" key="2">
    <source>
        <dbReference type="Proteomes" id="UP001597414"/>
    </source>
</evidence>
<evidence type="ECO:0008006" key="3">
    <source>
        <dbReference type="Google" id="ProtNLM"/>
    </source>
</evidence>
<evidence type="ECO:0000313" key="1">
    <source>
        <dbReference type="EMBL" id="MFD2201842.1"/>
    </source>
</evidence>
<dbReference type="EMBL" id="JBHUIV010000016">
    <property type="protein sequence ID" value="MFD2201842.1"/>
    <property type="molecule type" value="Genomic_DNA"/>
</dbReference>
<accession>A0ABW5B6S9</accession>
<name>A0ABW5B6S9_9BACT</name>
<protein>
    <recommendedName>
        <fullName evidence="3">Polysaccharide (De)acetylase</fullName>
    </recommendedName>
</protein>
<keyword evidence="2" id="KW-1185">Reference proteome</keyword>